<name>A0ABT4QCI3_9BACL</name>
<feature type="compositionally biased region" description="Polar residues" evidence="1">
    <location>
        <begin position="287"/>
        <end position="302"/>
    </location>
</feature>
<evidence type="ECO:0000313" key="3">
    <source>
        <dbReference type="Proteomes" id="UP001527882"/>
    </source>
</evidence>
<accession>A0ABT4QCI3</accession>
<dbReference type="EMBL" id="JAQAGZ010000012">
    <property type="protein sequence ID" value="MCZ8514535.1"/>
    <property type="molecule type" value="Genomic_DNA"/>
</dbReference>
<evidence type="ECO:0000256" key="1">
    <source>
        <dbReference type="SAM" id="MobiDB-lite"/>
    </source>
</evidence>
<organism evidence="2 3">
    <name type="scientific">Paenibacillus gyeongsangnamensis</name>
    <dbReference type="NCBI Taxonomy" id="3388067"/>
    <lineage>
        <taxon>Bacteria</taxon>
        <taxon>Bacillati</taxon>
        <taxon>Bacillota</taxon>
        <taxon>Bacilli</taxon>
        <taxon>Bacillales</taxon>
        <taxon>Paenibacillaceae</taxon>
        <taxon>Paenibacillus</taxon>
    </lineage>
</organism>
<feature type="compositionally biased region" description="Low complexity" evidence="1">
    <location>
        <begin position="122"/>
        <end position="132"/>
    </location>
</feature>
<comment type="caution">
    <text evidence="2">The sequence shown here is derived from an EMBL/GenBank/DDBJ whole genome shotgun (WGS) entry which is preliminary data.</text>
</comment>
<reference evidence="2 3" key="1">
    <citation type="submission" date="2022-12" db="EMBL/GenBank/DDBJ databases">
        <title>Draft genome sequence of Paenibacillus sp. dW9.</title>
        <authorList>
            <person name="Choi E.-W."/>
            <person name="Kim D.-U."/>
        </authorList>
    </citation>
    <scope>NUCLEOTIDE SEQUENCE [LARGE SCALE GENOMIC DNA]</scope>
    <source>
        <strain evidence="3">dW9</strain>
    </source>
</reference>
<dbReference type="RefSeq" id="WP_269883056.1">
    <property type="nucleotide sequence ID" value="NZ_JAQAGZ010000012.1"/>
</dbReference>
<feature type="region of interest" description="Disordered" evidence="1">
    <location>
        <begin position="111"/>
        <end position="182"/>
    </location>
</feature>
<dbReference type="Proteomes" id="UP001527882">
    <property type="component" value="Unassembled WGS sequence"/>
</dbReference>
<feature type="compositionally biased region" description="Basic and acidic residues" evidence="1">
    <location>
        <begin position="311"/>
        <end position="344"/>
    </location>
</feature>
<evidence type="ECO:0000313" key="2">
    <source>
        <dbReference type="EMBL" id="MCZ8514535.1"/>
    </source>
</evidence>
<evidence type="ECO:0008006" key="4">
    <source>
        <dbReference type="Google" id="ProtNLM"/>
    </source>
</evidence>
<keyword evidence="3" id="KW-1185">Reference proteome</keyword>
<feature type="region of interest" description="Disordered" evidence="1">
    <location>
        <begin position="283"/>
        <end position="352"/>
    </location>
</feature>
<gene>
    <name evidence="2" type="ORF">O9H85_19330</name>
</gene>
<proteinExistence type="predicted"/>
<feature type="compositionally biased region" description="Polar residues" evidence="1">
    <location>
        <begin position="142"/>
        <end position="152"/>
    </location>
</feature>
<sequence>MKKGTKVVCLLIAGLLGFGIVYGTGFLGDQTVSAETSTEVTGSFVGLLDTNKTIKINGDGAEKTYPLSADVWVYRNSQKAALKDLKPGDKLSIILNSKNQAAYIKASGAEDSSAAGQGGAGTAPAAPAAAAPVPAPANPPATGQSAQTQPKATQPAPSPQPGTAPGSPDAVNTPAQPASAAGGGWLWEKLSVELKGRDLQLRIKQEPGGKPGASEFYLQNKDASVIRLTGAEAEQVIALLLQNLPGNPKEFEQGLKQRLAAELKVKDIGPEWKLDVKWKEGGAASGIGTQPGQIHSSGQSGPAGQMGSKDPNQDKGKGHDKEKGKDKEKDREKEKSKSKDKENGGDNEGEDD</sequence>
<protein>
    <recommendedName>
        <fullName evidence="4">DUF5666 domain-containing protein</fullName>
    </recommendedName>
</protein>